<keyword evidence="6" id="KW-1185">Reference proteome</keyword>
<dbReference type="PANTHER" id="PTHR34136:SF1">
    <property type="entry name" value="UDP-N-ACETYL-D-MANNOSAMINURONIC ACID TRANSFERASE"/>
    <property type="match status" value="1"/>
</dbReference>
<evidence type="ECO:0000313" key="5">
    <source>
        <dbReference type="EMBL" id="SDE85990.1"/>
    </source>
</evidence>
<dbReference type="AlphaFoldDB" id="A0A1G7GCX9"/>
<dbReference type="InterPro" id="IPR004629">
    <property type="entry name" value="WecG_TagA_CpsF"/>
</dbReference>
<reference evidence="5 6" key="1">
    <citation type="submission" date="2016-10" db="EMBL/GenBank/DDBJ databases">
        <authorList>
            <person name="Varghese N."/>
            <person name="Submissions S."/>
        </authorList>
    </citation>
    <scope>NUCLEOTIDE SEQUENCE [LARGE SCALE GENOMIC DNA]</scope>
    <source>
        <strain evidence="5 6">S7-754</strain>
    </source>
</reference>
<sequence>MQGASTKRSIGGFPVINCDRHVLAEALRHRLALRRRTILFFANQNFVVECQKIGRRMASRRDVLVVSDGIGAEIGARLVSGRGFVENLNGTDFTPFFFERLGRKLRLFLVGGTPENVEAAARIFAESWSTEVVGTQDGFSLWQDEDAVIERIRDARPDVLIVGMGNPLQERWILDHADRLEVPLAMGVGALFEWLTGAKQRAPQWVRDARMEWAYRLASEPQRLARRYSVGIVHFFLLVAAWGQANFKPEEEPRPVPLPPKHQFDDEREAVPVA</sequence>
<reference evidence="4 7" key="2">
    <citation type="submission" date="2019-12" db="EMBL/GenBank/DDBJ databases">
        <authorList>
            <person name="Zheng J."/>
        </authorList>
    </citation>
    <scope>NUCLEOTIDE SEQUENCE [LARGE SCALE GENOMIC DNA]</scope>
    <source>
        <strain evidence="4 7">DSM 27347</strain>
    </source>
</reference>
<keyword evidence="1" id="KW-0328">Glycosyltransferase</keyword>
<proteinExistence type="predicted"/>
<dbReference type="RefSeq" id="WP_149681245.1">
    <property type="nucleotide sequence ID" value="NZ_FNBI01000001.1"/>
</dbReference>
<organism evidence="5 6">
    <name type="scientific">Sphingomonas carotinifaciens</name>
    <dbReference type="NCBI Taxonomy" id="1166323"/>
    <lineage>
        <taxon>Bacteria</taxon>
        <taxon>Pseudomonadati</taxon>
        <taxon>Pseudomonadota</taxon>
        <taxon>Alphaproteobacteria</taxon>
        <taxon>Sphingomonadales</taxon>
        <taxon>Sphingomonadaceae</taxon>
        <taxon>Sphingomonas</taxon>
    </lineage>
</organism>
<name>A0A1G7GCX9_9SPHN</name>
<dbReference type="EMBL" id="FNBI01000001">
    <property type="protein sequence ID" value="SDE85990.1"/>
    <property type="molecule type" value="Genomic_DNA"/>
</dbReference>
<evidence type="ECO:0000313" key="6">
    <source>
        <dbReference type="Proteomes" id="UP000323502"/>
    </source>
</evidence>
<accession>A0A1G7GCX9</accession>
<evidence type="ECO:0000256" key="1">
    <source>
        <dbReference type="ARBA" id="ARBA00022676"/>
    </source>
</evidence>
<evidence type="ECO:0000256" key="2">
    <source>
        <dbReference type="ARBA" id="ARBA00022679"/>
    </source>
</evidence>
<gene>
    <name evidence="4" type="ORF">GQR91_03975</name>
    <name evidence="5" type="ORF">SAMN05216557_101823</name>
</gene>
<dbReference type="NCBIfam" id="TIGR00696">
    <property type="entry name" value="wecG_tagA_cpsF"/>
    <property type="match status" value="1"/>
</dbReference>
<evidence type="ECO:0000313" key="4">
    <source>
        <dbReference type="EMBL" id="MWC42816.1"/>
    </source>
</evidence>
<dbReference type="PANTHER" id="PTHR34136">
    <property type="match status" value="1"/>
</dbReference>
<feature type="region of interest" description="Disordered" evidence="3">
    <location>
        <begin position="250"/>
        <end position="274"/>
    </location>
</feature>
<dbReference type="EMBL" id="WSUT01000005">
    <property type="protein sequence ID" value="MWC42816.1"/>
    <property type="molecule type" value="Genomic_DNA"/>
</dbReference>
<dbReference type="OrthoDB" id="9771846at2"/>
<dbReference type="Proteomes" id="UP000323502">
    <property type="component" value="Unassembled WGS sequence"/>
</dbReference>
<dbReference type="CDD" id="cd06533">
    <property type="entry name" value="Glyco_transf_WecG_TagA"/>
    <property type="match status" value="1"/>
</dbReference>
<keyword evidence="2 5" id="KW-0808">Transferase</keyword>
<protein>
    <submittedName>
        <fullName evidence="5">Beta-1,4-glucosyltransferase</fullName>
    </submittedName>
    <submittedName>
        <fullName evidence="4">WecB/TagA/CpsF family glycosyltransferase</fullName>
    </submittedName>
</protein>
<evidence type="ECO:0000313" key="7">
    <source>
        <dbReference type="Proteomes" id="UP000436801"/>
    </source>
</evidence>
<evidence type="ECO:0000256" key="3">
    <source>
        <dbReference type="SAM" id="MobiDB-lite"/>
    </source>
</evidence>
<dbReference type="GO" id="GO:0016758">
    <property type="term" value="F:hexosyltransferase activity"/>
    <property type="evidence" value="ECO:0007669"/>
    <property type="project" value="TreeGrafter"/>
</dbReference>
<dbReference type="Pfam" id="PF03808">
    <property type="entry name" value="Glyco_tran_WecG"/>
    <property type="match status" value="1"/>
</dbReference>
<dbReference type="Proteomes" id="UP000436801">
    <property type="component" value="Unassembled WGS sequence"/>
</dbReference>